<name>A0A830D3S4_9LAMI</name>
<dbReference type="InterPro" id="IPR053793">
    <property type="entry name" value="PB1-like"/>
</dbReference>
<comment type="function">
    <text evidence="8">Aux/IAA proteins are short-lived transcriptional factors that function as repressors of early auxin response genes at low auxin concentrations.</text>
</comment>
<dbReference type="PANTHER" id="PTHR31734">
    <property type="entry name" value="AUXIN-RESPONSIVE PROTEIN IAA17"/>
    <property type="match status" value="1"/>
</dbReference>
<evidence type="ECO:0000256" key="3">
    <source>
        <dbReference type="ARBA" id="ARBA00022491"/>
    </source>
</evidence>
<evidence type="ECO:0000313" key="11">
    <source>
        <dbReference type="Proteomes" id="UP000653305"/>
    </source>
</evidence>
<comment type="caution">
    <text evidence="10">The sequence shown here is derived from an EMBL/GenBank/DDBJ whole genome shotgun (WGS) entry which is preliminary data.</text>
</comment>
<dbReference type="PANTHER" id="PTHR31734:SF138">
    <property type="entry name" value="AUXIN-RESPONSIVE PROTEIN IAA8"/>
    <property type="match status" value="1"/>
</dbReference>
<comment type="subcellular location">
    <subcellularLocation>
        <location evidence="1 8">Nucleus</location>
    </subcellularLocation>
</comment>
<accession>A0A830D3S4</accession>
<keyword evidence="4 8" id="KW-0805">Transcription regulation</keyword>
<dbReference type="AlphaFoldDB" id="A0A830D3S4"/>
<dbReference type="GO" id="GO:0005634">
    <property type="term" value="C:nucleus"/>
    <property type="evidence" value="ECO:0007669"/>
    <property type="project" value="UniProtKB-SubCell"/>
</dbReference>
<dbReference type="PROSITE" id="PS51745">
    <property type="entry name" value="PB1"/>
    <property type="match status" value="1"/>
</dbReference>
<proteinExistence type="inferred from homology"/>
<dbReference type="Gene3D" id="3.40.50.150">
    <property type="entry name" value="Vaccinia Virus protein VP39"/>
    <property type="match status" value="2"/>
</dbReference>
<organism evidence="10 11">
    <name type="scientific">Phtheirospermum japonicum</name>
    <dbReference type="NCBI Taxonomy" id="374723"/>
    <lineage>
        <taxon>Eukaryota</taxon>
        <taxon>Viridiplantae</taxon>
        <taxon>Streptophyta</taxon>
        <taxon>Embryophyta</taxon>
        <taxon>Tracheophyta</taxon>
        <taxon>Spermatophyta</taxon>
        <taxon>Magnoliopsida</taxon>
        <taxon>eudicotyledons</taxon>
        <taxon>Gunneridae</taxon>
        <taxon>Pentapetalae</taxon>
        <taxon>asterids</taxon>
        <taxon>lamiids</taxon>
        <taxon>Lamiales</taxon>
        <taxon>Orobanchaceae</taxon>
        <taxon>Orobanchaceae incertae sedis</taxon>
        <taxon>Phtheirospermum</taxon>
    </lineage>
</organism>
<dbReference type="InterPro" id="IPR033389">
    <property type="entry name" value="AUX/IAA_dom"/>
</dbReference>
<keyword evidence="3 8" id="KW-0678">Repressor</keyword>
<dbReference type="OrthoDB" id="7848332at2759"/>
<dbReference type="SUPFAM" id="SSF53335">
    <property type="entry name" value="S-adenosyl-L-methionine-dependent methyltransferases"/>
    <property type="match status" value="1"/>
</dbReference>
<keyword evidence="11" id="KW-1185">Reference proteome</keyword>
<dbReference type="SUPFAM" id="SSF54277">
    <property type="entry name" value="CAD &amp; PB1 domains"/>
    <property type="match status" value="1"/>
</dbReference>
<dbReference type="GO" id="GO:0009734">
    <property type="term" value="P:auxin-activated signaling pathway"/>
    <property type="evidence" value="ECO:0007669"/>
    <property type="project" value="UniProtKB-UniRule"/>
</dbReference>
<gene>
    <name evidence="10" type="ORF">PHJA_002738000</name>
</gene>
<evidence type="ECO:0000256" key="4">
    <source>
        <dbReference type="ARBA" id="ARBA00023015"/>
    </source>
</evidence>
<evidence type="ECO:0000256" key="6">
    <source>
        <dbReference type="ARBA" id="ARBA00023242"/>
    </source>
</evidence>
<dbReference type="Pfam" id="PF02309">
    <property type="entry name" value="AUX_IAA"/>
    <property type="match status" value="1"/>
</dbReference>
<evidence type="ECO:0000256" key="2">
    <source>
        <dbReference type="ARBA" id="ARBA00006728"/>
    </source>
</evidence>
<evidence type="ECO:0000256" key="8">
    <source>
        <dbReference type="RuleBase" id="RU004549"/>
    </source>
</evidence>
<dbReference type="Gene3D" id="3.10.20.90">
    <property type="entry name" value="Phosphatidylinositol 3-kinase Catalytic Subunit, Chain A, domain 1"/>
    <property type="match status" value="1"/>
</dbReference>
<evidence type="ECO:0000259" key="9">
    <source>
        <dbReference type="PROSITE" id="PS51745"/>
    </source>
</evidence>
<evidence type="ECO:0000313" key="10">
    <source>
        <dbReference type="EMBL" id="GFQ05940.1"/>
    </source>
</evidence>
<protein>
    <recommendedName>
        <fullName evidence="8">Auxin-responsive protein</fullName>
    </recommendedName>
</protein>
<keyword evidence="6 8" id="KW-0539">Nucleus</keyword>
<comment type="similarity">
    <text evidence="2 8">Belongs to the Aux/IAA family.</text>
</comment>
<dbReference type="InterPro" id="IPR003311">
    <property type="entry name" value="AUX_IAA"/>
</dbReference>
<keyword evidence="5 8" id="KW-0804">Transcription</keyword>
<dbReference type="InterPro" id="IPR029063">
    <property type="entry name" value="SAM-dependent_MTases_sf"/>
</dbReference>
<reference evidence="10" key="1">
    <citation type="submission" date="2020-07" db="EMBL/GenBank/DDBJ databases">
        <title>Ethylene signaling mediates host invasion by parasitic plants.</title>
        <authorList>
            <person name="Yoshida S."/>
        </authorList>
    </citation>
    <scope>NUCLEOTIDE SEQUENCE</scope>
    <source>
        <strain evidence="10">Okayama</strain>
    </source>
</reference>
<feature type="domain" description="PB1" evidence="9">
    <location>
        <begin position="96"/>
        <end position="194"/>
    </location>
</feature>
<evidence type="ECO:0000256" key="7">
    <source>
        <dbReference type="ARBA" id="ARBA00023294"/>
    </source>
</evidence>
<dbReference type="EMBL" id="BMAC01001134">
    <property type="protein sequence ID" value="GFQ05940.1"/>
    <property type="molecule type" value="Genomic_DNA"/>
</dbReference>
<evidence type="ECO:0000256" key="5">
    <source>
        <dbReference type="ARBA" id="ARBA00023163"/>
    </source>
</evidence>
<dbReference type="GO" id="GO:0006355">
    <property type="term" value="P:regulation of DNA-templated transcription"/>
    <property type="evidence" value="ECO:0007669"/>
    <property type="project" value="InterPro"/>
</dbReference>
<comment type="subunit">
    <text evidence="8">Homodimers and heterodimers.</text>
</comment>
<sequence>MTARDSAIRLPFSAGGGSLRPFAGVIDVCSAVDGCRGSIATPKNPTRVKLDRCAFCFTLATKKRMLIRTGMMPRLDYFLPGVWNNDEVDGKPGPGALFVKVSMDGAPYLRKVDLRTYSTYQELSSALEKMTMWGPKELRREKWMSESKLRDLLHGSEYVLTYEDKDGDWMLRLFREALPIKTSGGGYIIDPPPIMKSGSAYLKKRCQYEYRVASRARKKKQLLKVLDTTFFQLQDEGKAPYLYVELDFKEVTSKRAALIENSVQLRSKVGEAASISQECVLIYLDPESSRAIVGWASRTFPTAVFFLYEQDVHLLLQEAQDYEGL</sequence>
<evidence type="ECO:0000256" key="1">
    <source>
        <dbReference type="ARBA" id="ARBA00004123"/>
    </source>
</evidence>
<dbReference type="Proteomes" id="UP000653305">
    <property type="component" value="Unassembled WGS sequence"/>
</dbReference>
<keyword evidence="7 8" id="KW-0927">Auxin signaling pathway</keyword>